<accession>A0A931AQP8</accession>
<evidence type="ECO:0000313" key="7">
    <source>
        <dbReference type="EMBL" id="MBF8437238.1"/>
    </source>
</evidence>
<dbReference type="Pfam" id="PF13458">
    <property type="entry name" value="Peripla_BP_6"/>
    <property type="match status" value="1"/>
</dbReference>
<dbReference type="InterPro" id="IPR028081">
    <property type="entry name" value="Leu-bd"/>
</dbReference>
<evidence type="ECO:0000256" key="5">
    <source>
        <dbReference type="SAM" id="SignalP"/>
    </source>
</evidence>
<feature type="signal peptide" evidence="5">
    <location>
        <begin position="1"/>
        <end position="25"/>
    </location>
</feature>
<dbReference type="GO" id="GO:0006865">
    <property type="term" value="P:amino acid transport"/>
    <property type="evidence" value="ECO:0007669"/>
    <property type="project" value="UniProtKB-KW"/>
</dbReference>
<organism evidence="7 8">
    <name type="scientific">Halonatronomonas betaini</name>
    <dbReference type="NCBI Taxonomy" id="2778430"/>
    <lineage>
        <taxon>Bacteria</taxon>
        <taxon>Bacillati</taxon>
        <taxon>Bacillota</taxon>
        <taxon>Clostridia</taxon>
        <taxon>Halanaerobiales</taxon>
        <taxon>Halarsenatibacteraceae</taxon>
        <taxon>Halonatronomonas</taxon>
    </lineage>
</organism>
<evidence type="ECO:0000313" key="8">
    <source>
        <dbReference type="Proteomes" id="UP000621436"/>
    </source>
</evidence>
<dbReference type="AlphaFoldDB" id="A0A931AQP8"/>
<evidence type="ECO:0000256" key="4">
    <source>
        <dbReference type="ARBA" id="ARBA00022970"/>
    </source>
</evidence>
<dbReference type="PRINTS" id="PR00337">
    <property type="entry name" value="LEUILEVALBP"/>
</dbReference>
<keyword evidence="2" id="KW-0813">Transport</keyword>
<proteinExistence type="inferred from homology"/>
<keyword evidence="4" id="KW-0029">Amino-acid transport</keyword>
<name>A0A931AQP8_9FIRM</name>
<dbReference type="RefSeq" id="WP_270454200.1">
    <property type="nucleotide sequence ID" value="NZ_JADPIE010000004.1"/>
</dbReference>
<protein>
    <submittedName>
        <fullName evidence="7">ABC transporter substrate-binding protein</fullName>
    </submittedName>
</protein>
<evidence type="ECO:0000259" key="6">
    <source>
        <dbReference type="Pfam" id="PF13458"/>
    </source>
</evidence>
<dbReference type="CDD" id="cd06343">
    <property type="entry name" value="PBP1_ABC_ligand_binding-like"/>
    <property type="match status" value="1"/>
</dbReference>
<comment type="caution">
    <text evidence="7">The sequence shown here is derived from an EMBL/GenBank/DDBJ whole genome shotgun (WGS) entry which is preliminary data.</text>
</comment>
<sequence>MLKRLSKIGVMALVAALLLPGLVMASSQGVDDNTITIGSVGVTSGPAAFIGQPYYEGMRAYFSTVNDEGGVLGREIELIQRDDEFDPAQARDHVEELIYDEEVFAIVGQLGTPGVISSAQLVRDAGIPSVYFGSGATELTELGENFFPVQPNYVYEGKLMAKYAVEHFEAENIAVLYQNDDVGRDGIQGIREGLAEMGMEEHLNEDAVISHNPNESDFTAQMQRVLVQDPDMVIVFSLSQAASLIVRAAEDFGLEVPMLTTYSNADASFLATIEPSETAPNAIHNLHVMGWLDVDEEGLAPLNNAMEEYYPDSVINAYTMAGWVAGETFVAGLRNLEGDITWDNYIESMNNLEFTDGLAAEISFEPGVRQGVTHMAVSKVVEEDGEYFFEQLTDFMEF</sequence>
<evidence type="ECO:0000256" key="1">
    <source>
        <dbReference type="ARBA" id="ARBA00010062"/>
    </source>
</evidence>
<gene>
    <name evidence="7" type="ORF">I0Q91_09125</name>
</gene>
<dbReference type="Proteomes" id="UP000621436">
    <property type="component" value="Unassembled WGS sequence"/>
</dbReference>
<comment type="similarity">
    <text evidence="1">Belongs to the leucine-binding protein family.</text>
</comment>
<dbReference type="InterPro" id="IPR000709">
    <property type="entry name" value="Leu_Ile_Val-bd"/>
</dbReference>
<evidence type="ECO:0000256" key="3">
    <source>
        <dbReference type="ARBA" id="ARBA00022729"/>
    </source>
</evidence>
<keyword evidence="8" id="KW-1185">Reference proteome</keyword>
<evidence type="ECO:0000256" key="2">
    <source>
        <dbReference type="ARBA" id="ARBA00022448"/>
    </source>
</evidence>
<dbReference type="PANTHER" id="PTHR47235:SF1">
    <property type="entry name" value="BLR6548 PROTEIN"/>
    <property type="match status" value="1"/>
</dbReference>
<dbReference type="Gene3D" id="3.40.50.2300">
    <property type="match status" value="2"/>
</dbReference>
<dbReference type="SUPFAM" id="SSF53822">
    <property type="entry name" value="Periplasmic binding protein-like I"/>
    <property type="match status" value="1"/>
</dbReference>
<feature type="domain" description="Leucine-binding protein" evidence="6">
    <location>
        <begin position="34"/>
        <end position="381"/>
    </location>
</feature>
<dbReference type="EMBL" id="JADPIE010000004">
    <property type="protein sequence ID" value="MBF8437238.1"/>
    <property type="molecule type" value="Genomic_DNA"/>
</dbReference>
<feature type="chain" id="PRO_5037250913" evidence="5">
    <location>
        <begin position="26"/>
        <end position="398"/>
    </location>
</feature>
<keyword evidence="3 5" id="KW-0732">Signal</keyword>
<dbReference type="PANTHER" id="PTHR47235">
    <property type="entry name" value="BLR6548 PROTEIN"/>
    <property type="match status" value="1"/>
</dbReference>
<dbReference type="InterPro" id="IPR028082">
    <property type="entry name" value="Peripla_BP_I"/>
</dbReference>
<reference evidence="7" key="1">
    <citation type="submission" date="2020-11" db="EMBL/GenBank/DDBJ databases">
        <title>Halonatronomonas betainensis gen. nov., sp. nov. a novel haloalkaliphilic representative of the family Halanaerobiacae capable of betaine degradation.</title>
        <authorList>
            <person name="Boltyanskaya Y."/>
            <person name="Kevbrin V."/>
            <person name="Detkova E."/>
            <person name="Grouzdev D.S."/>
            <person name="Koziaeva V."/>
            <person name="Zhilina T."/>
        </authorList>
    </citation>
    <scope>NUCLEOTIDE SEQUENCE</scope>
    <source>
        <strain evidence="7">Z-7014</strain>
    </source>
</reference>